<dbReference type="PROSITE" id="PS50217">
    <property type="entry name" value="BZIP"/>
    <property type="match status" value="1"/>
</dbReference>
<dbReference type="AlphaFoldDB" id="A0A813PVM7"/>
<feature type="compositionally biased region" description="Polar residues" evidence="6">
    <location>
        <begin position="1"/>
        <end position="17"/>
    </location>
</feature>
<sequence>MNIESTSSNFTSTDNQNESLEEKKRKLTLKLNNIEMGSNPNSSNSMSSTDSANDLNLLNSSNKKYRPNYFVENIGFNQQMTDQNRNRDLLSNLDLPTPHLEKLEEKLIFNSSVLKTPGSALDIFTPSIESAFSNAFTINSRNAITLTPIDQSNKTIHNFLNSNNLFGVDMSQDKSGGQTPSLLINPMNIFGATNLISTDNNQSETDNTPKYSNLTNVCQNNSTYLVQPANNNISNNNLQTNLDGNNQNQNNILVYQNLTVSNNNKKDEPQTVPVHSNMLINHQKMMNGSNYTEMKKEPMILNMDTAGAIGDRRSTDKSTTSSTGDAFSPVNYADQDDLKLEKKRERNREAARKCRTRKLQKIADLEQKVKILTDSNNEQKNKNKALMDEINEIKLKLQTHQKAHNCDLKLDLFTS</sequence>
<keyword evidence="2" id="KW-0805">Transcription regulation</keyword>
<keyword evidence="5" id="KW-0175">Coiled coil</keyword>
<feature type="compositionally biased region" description="Low complexity" evidence="6">
    <location>
        <begin position="38"/>
        <end position="58"/>
    </location>
</feature>
<feature type="domain" description="BZIP" evidence="7">
    <location>
        <begin position="337"/>
        <end position="400"/>
    </location>
</feature>
<dbReference type="OrthoDB" id="2187714at2759"/>
<organism evidence="8 9">
    <name type="scientific">Brachionus calyciflorus</name>
    <dbReference type="NCBI Taxonomy" id="104777"/>
    <lineage>
        <taxon>Eukaryota</taxon>
        <taxon>Metazoa</taxon>
        <taxon>Spiralia</taxon>
        <taxon>Gnathifera</taxon>
        <taxon>Rotifera</taxon>
        <taxon>Eurotatoria</taxon>
        <taxon>Monogononta</taxon>
        <taxon>Pseudotrocha</taxon>
        <taxon>Ploima</taxon>
        <taxon>Brachionidae</taxon>
        <taxon>Brachionus</taxon>
    </lineage>
</organism>
<evidence type="ECO:0000256" key="5">
    <source>
        <dbReference type="SAM" id="Coils"/>
    </source>
</evidence>
<evidence type="ECO:0000256" key="3">
    <source>
        <dbReference type="ARBA" id="ARBA00023125"/>
    </source>
</evidence>
<dbReference type="GO" id="GO:0000978">
    <property type="term" value="F:RNA polymerase II cis-regulatory region sequence-specific DNA binding"/>
    <property type="evidence" value="ECO:0007669"/>
    <property type="project" value="TreeGrafter"/>
</dbReference>
<evidence type="ECO:0000313" key="9">
    <source>
        <dbReference type="Proteomes" id="UP000663879"/>
    </source>
</evidence>
<dbReference type="GO" id="GO:0000981">
    <property type="term" value="F:DNA-binding transcription factor activity, RNA polymerase II-specific"/>
    <property type="evidence" value="ECO:0007669"/>
    <property type="project" value="TreeGrafter"/>
</dbReference>
<dbReference type="InterPro" id="IPR050946">
    <property type="entry name" value="AP-1_TF_bZIP"/>
</dbReference>
<dbReference type="InterPro" id="IPR002112">
    <property type="entry name" value="Leuzip_Jun"/>
</dbReference>
<dbReference type="InterPro" id="IPR046347">
    <property type="entry name" value="bZIP_sf"/>
</dbReference>
<evidence type="ECO:0000259" key="7">
    <source>
        <dbReference type="PROSITE" id="PS50217"/>
    </source>
</evidence>
<dbReference type="InterPro" id="IPR004827">
    <property type="entry name" value="bZIP"/>
</dbReference>
<dbReference type="Proteomes" id="UP000663879">
    <property type="component" value="Unassembled WGS sequence"/>
</dbReference>
<accession>A0A813PVM7</accession>
<reference evidence="8" key="1">
    <citation type="submission" date="2021-02" db="EMBL/GenBank/DDBJ databases">
        <authorList>
            <person name="Nowell W R."/>
        </authorList>
    </citation>
    <scope>NUCLEOTIDE SEQUENCE</scope>
    <source>
        <strain evidence="8">Ploen Becks lab</strain>
    </source>
</reference>
<evidence type="ECO:0000256" key="2">
    <source>
        <dbReference type="ARBA" id="ARBA00023015"/>
    </source>
</evidence>
<dbReference type="SUPFAM" id="SSF57959">
    <property type="entry name" value="Leucine zipper domain"/>
    <property type="match status" value="1"/>
</dbReference>
<keyword evidence="3" id="KW-0238">DNA-binding</keyword>
<feature type="coiled-coil region" evidence="5">
    <location>
        <begin position="362"/>
        <end position="403"/>
    </location>
</feature>
<dbReference type="CDD" id="cd14696">
    <property type="entry name" value="bZIP_Jun"/>
    <property type="match status" value="1"/>
</dbReference>
<gene>
    <name evidence="8" type="ORF">OXX778_LOCUS4085</name>
</gene>
<dbReference type="EMBL" id="CAJNOC010000388">
    <property type="protein sequence ID" value="CAF0754218.1"/>
    <property type="molecule type" value="Genomic_DNA"/>
</dbReference>
<comment type="similarity">
    <text evidence="1">Belongs to the bZIP family. Jun subfamily.</text>
</comment>
<evidence type="ECO:0000313" key="8">
    <source>
        <dbReference type="EMBL" id="CAF0754218.1"/>
    </source>
</evidence>
<keyword evidence="9" id="KW-1185">Reference proteome</keyword>
<dbReference type="SMART" id="SM00338">
    <property type="entry name" value="BRLZ"/>
    <property type="match status" value="1"/>
</dbReference>
<dbReference type="PANTHER" id="PTHR11462">
    <property type="entry name" value="JUN TRANSCRIPTION FACTOR-RELATED"/>
    <property type="match status" value="1"/>
</dbReference>
<proteinExistence type="inferred from homology"/>
<evidence type="ECO:0000256" key="1">
    <source>
        <dbReference type="ARBA" id="ARBA00006882"/>
    </source>
</evidence>
<dbReference type="PROSITE" id="PS00036">
    <property type="entry name" value="BZIP_BASIC"/>
    <property type="match status" value="1"/>
</dbReference>
<dbReference type="Pfam" id="PF00170">
    <property type="entry name" value="bZIP_1"/>
    <property type="match status" value="1"/>
</dbReference>
<dbReference type="GO" id="GO:0005667">
    <property type="term" value="C:transcription regulator complex"/>
    <property type="evidence" value="ECO:0007669"/>
    <property type="project" value="TreeGrafter"/>
</dbReference>
<comment type="caution">
    <text evidence="8">The sequence shown here is derived from an EMBL/GenBank/DDBJ whole genome shotgun (WGS) entry which is preliminary data.</text>
</comment>
<feature type="region of interest" description="Disordered" evidence="6">
    <location>
        <begin position="1"/>
        <end position="58"/>
    </location>
</feature>
<dbReference type="Gene3D" id="1.20.5.170">
    <property type="match status" value="1"/>
</dbReference>
<keyword evidence="4" id="KW-0804">Transcription</keyword>
<feature type="region of interest" description="Disordered" evidence="6">
    <location>
        <begin position="309"/>
        <end position="330"/>
    </location>
</feature>
<dbReference type="PANTHER" id="PTHR11462:SF35">
    <property type="entry name" value="TRANSCRIPTION FACTOR JRA"/>
    <property type="match status" value="1"/>
</dbReference>
<dbReference type="PRINTS" id="PR00043">
    <property type="entry name" value="LEUZIPPRJUN"/>
</dbReference>
<evidence type="ECO:0000256" key="4">
    <source>
        <dbReference type="ARBA" id="ARBA00023163"/>
    </source>
</evidence>
<evidence type="ECO:0000256" key="6">
    <source>
        <dbReference type="SAM" id="MobiDB-lite"/>
    </source>
</evidence>
<protein>
    <recommendedName>
        <fullName evidence="7">BZIP domain-containing protein</fullName>
    </recommendedName>
</protein>
<name>A0A813PVM7_9BILA</name>